<dbReference type="Gene3D" id="3.90.79.10">
    <property type="entry name" value="Nucleoside Triphosphate Pyrophosphohydrolase"/>
    <property type="match status" value="1"/>
</dbReference>
<dbReference type="PANTHER" id="PTHR11839">
    <property type="entry name" value="UDP/ADP-SUGAR PYROPHOSPHATASE"/>
    <property type="match status" value="1"/>
</dbReference>
<dbReference type="GO" id="GO:0005737">
    <property type="term" value="C:cytoplasm"/>
    <property type="evidence" value="ECO:0007669"/>
    <property type="project" value="UniProtKB-SubCell"/>
</dbReference>
<keyword evidence="11" id="KW-1185">Reference proteome</keyword>
<dbReference type="GO" id="GO:0008768">
    <property type="term" value="F:UDP-sugar diphosphatase activity"/>
    <property type="evidence" value="ECO:0007669"/>
    <property type="project" value="TreeGrafter"/>
</dbReference>
<dbReference type="InterPro" id="IPR004385">
    <property type="entry name" value="NDP_pyrophosphatase"/>
</dbReference>
<dbReference type="PROSITE" id="PS51462">
    <property type="entry name" value="NUDIX"/>
    <property type="match status" value="1"/>
</dbReference>
<dbReference type="CDD" id="cd18887">
    <property type="entry name" value="NUDIX_UGPPase_Nudt14"/>
    <property type="match status" value="1"/>
</dbReference>
<dbReference type="InterPro" id="IPR000086">
    <property type="entry name" value="NUDIX_hydrolase_dom"/>
</dbReference>
<proteinExistence type="predicted"/>
<reference evidence="10 11" key="1">
    <citation type="journal article" date="2014" name="Genome Announc.">
        <title>Draft genome sequences of eight enterohepatic helicobacter species isolated from both laboratory and wild rodents.</title>
        <authorList>
            <person name="Sheh A."/>
            <person name="Shen Z."/>
            <person name="Fox J.G."/>
        </authorList>
    </citation>
    <scope>NUCLEOTIDE SEQUENCE [LARGE SCALE GENOMIC DNA]</scope>
    <source>
        <strain evidence="10 11">MIT 01-6451</strain>
    </source>
</reference>
<name>A0A4U8TRN4_9HELI</name>
<evidence type="ECO:0000259" key="9">
    <source>
        <dbReference type="PROSITE" id="PS51462"/>
    </source>
</evidence>
<feature type="domain" description="Nudix hydrolase" evidence="9">
    <location>
        <begin position="41"/>
        <end position="194"/>
    </location>
</feature>
<feature type="binding site" evidence="7">
    <location>
        <position position="165"/>
    </location>
    <ligand>
        <name>Mg(2+)</name>
        <dbReference type="ChEBI" id="CHEBI:18420"/>
        <label>1</label>
    </ligand>
</feature>
<dbReference type="PANTHER" id="PTHR11839:SF15">
    <property type="entry name" value="URIDINE DIPHOSPHATE GLUCOSE PYROPHOSPHATASE NUDT14"/>
    <property type="match status" value="1"/>
</dbReference>
<feature type="binding site" evidence="7">
    <location>
        <position position="114"/>
    </location>
    <ligand>
        <name>Mg(2+)</name>
        <dbReference type="ChEBI" id="CHEBI:18420"/>
        <label>1</label>
    </ligand>
</feature>
<comment type="caution">
    <text evidence="10">The sequence shown here is derived from an EMBL/GenBank/DDBJ whole genome shotgun (WGS) entry which is preliminary data.</text>
</comment>
<feature type="binding site" evidence="7">
    <location>
        <position position="97"/>
    </location>
    <ligand>
        <name>Mg(2+)</name>
        <dbReference type="ChEBI" id="CHEBI:18420"/>
        <label>1</label>
    </ligand>
</feature>
<feature type="binding site" evidence="7">
    <location>
        <position position="118"/>
    </location>
    <ligand>
        <name>Mg(2+)</name>
        <dbReference type="ChEBI" id="CHEBI:18420"/>
        <label>1</label>
    </ligand>
</feature>
<keyword evidence="7" id="KW-0479">Metal-binding</keyword>
<keyword evidence="4" id="KW-0963">Cytoplasm</keyword>
<keyword evidence="5 10" id="KW-0378">Hydrolase</keyword>
<dbReference type="InterPro" id="IPR015797">
    <property type="entry name" value="NUDIX_hydrolase-like_dom_sf"/>
</dbReference>
<comment type="subunit">
    <text evidence="3">Homodimer.</text>
</comment>
<dbReference type="EMBL" id="JRMQ02000001">
    <property type="protein sequence ID" value="TLE03381.1"/>
    <property type="molecule type" value="Genomic_DNA"/>
</dbReference>
<accession>A0A4U8TRN4</accession>
<evidence type="ECO:0000256" key="1">
    <source>
        <dbReference type="ARBA" id="ARBA00001946"/>
    </source>
</evidence>
<evidence type="ECO:0000256" key="3">
    <source>
        <dbReference type="ARBA" id="ARBA00011738"/>
    </source>
</evidence>
<dbReference type="OrthoDB" id="5360793at2"/>
<evidence type="ECO:0000256" key="6">
    <source>
        <dbReference type="ARBA" id="ARBA00022842"/>
    </source>
</evidence>
<dbReference type="GO" id="GO:0019693">
    <property type="term" value="P:ribose phosphate metabolic process"/>
    <property type="evidence" value="ECO:0007669"/>
    <property type="project" value="TreeGrafter"/>
</dbReference>
<dbReference type="Proteomes" id="UP000029707">
    <property type="component" value="Unassembled WGS sequence"/>
</dbReference>
<dbReference type="STRING" id="425400.LS65_06065"/>
<evidence type="ECO:0000256" key="2">
    <source>
        <dbReference type="ARBA" id="ARBA00004496"/>
    </source>
</evidence>
<gene>
    <name evidence="10" type="ORF">LS65_001020</name>
</gene>
<keyword evidence="6 7" id="KW-0460">Magnesium</keyword>
<evidence type="ECO:0000313" key="11">
    <source>
        <dbReference type="Proteomes" id="UP000029707"/>
    </source>
</evidence>
<evidence type="ECO:0000256" key="7">
    <source>
        <dbReference type="PIRSR" id="PIRSR604385-2"/>
    </source>
</evidence>
<comment type="subcellular location">
    <subcellularLocation>
        <location evidence="2">Cytoplasm</location>
    </subcellularLocation>
</comment>
<protein>
    <submittedName>
        <fullName evidence="10">NUDIX hydrolase</fullName>
    </submittedName>
</protein>
<evidence type="ECO:0000256" key="8">
    <source>
        <dbReference type="PIRSR" id="PIRSR604385-3"/>
    </source>
</evidence>
<sequence>MKDVSSISNVSFCECVDSIYVKPRRMLYNENGKARSWDFIQSLDSVAIVLYHKQEDSLLFVKQFRPAVFARMLPDESSLKCVDSHIQTLGYTYELCAGLVDKVGKSLKQIAQEEVLEECGYKVDSLELITTFSTAVGHSGAKQTLFYACIDEDDRVNAGGGVDGEVIESVLIRASEVEEFVYNLSITKTPGLAFGALWFLRHYEQLKSQVNMAK</sequence>
<evidence type="ECO:0000313" key="10">
    <source>
        <dbReference type="EMBL" id="TLE03381.1"/>
    </source>
</evidence>
<dbReference type="SUPFAM" id="SSF55811">
    <property type="entry name" value="Nudix"/>
    <property type="match status" value="1"/>
</dbReference>
<dbReference type="FunFam" id="3.90.79.10:FF:000035">
    <property type="entry name" value="Uridine diphosphate glucose pyrophosphatase"/>
    <property type="match status" value="1"/>
</dbReference>
<feature type="short sequence motif" description="Nudix box" evidence="8">
    <location>
        <begin position="98"/>
        <end position="121"/>
    </location>
</feature>
<dbReference type="RefSeq" id="WP_034362388.1">
    <property type="nucleotide sequence ID" value="NZ_CAJUDB010000008.1"/>
</dbReference>
<organism evidence="10 11">
    <name type="scientific">Helicobacter japonicus</name>
    <dbReference type="NCBI Taxonomy" id="425400"/>
    <lineage>
        <taxon>Bacteria</taxon>
        <taxon>Pseudomonadati</taxon>
        <taxon>Campylobacterota</taxon>
        <taxon>Epsilonproteobacteria</taxon>
        <taxon>Campylobacterales</taxon>
        <taxon>Helicobacteraceae</taxon>
        <taxon>Helicobacter</taxon>
    </lineage>
</organism>
<comment type="cofactor">
    <cofactor evidence="1 7">
        <name>Mg(2+)</name>
        <dbReference type="ChEBI" id="CHEBI:18420"/>
    </cofactor>
</comment>
<dbReference type="GO" id="GO:0046872">
    <property type="term" value="F:metal ion binding"/>
    <property type="evidence" value="ECO:0007669"/>
    <property type="project" value="UniProtKB-KW"/>
</dbReference>
<evidence type="ECO:0000256" key="4">
    <source>
        <dbReference type="ARBA" id="ARBA00022490"/>
    </source>
</evidence>
<evidence type="ECO:0000256" key="5">
    <source>
        <dbReference type="ARBA" id="ARBA00022801"/>
    </source>
</evidence>
<dbReference type="AlphaFoldDB" id="A0A4U8TRN4"/>
<dbReference type="GO" id="GO:0006753">
    <property type="term" value="P:nucleoside phosphate metabolic process"/>
    <property type="evidence" value="ECO:0007669"/>
    <property type="project" value="TreeGrafter"/>
</dbReference>
<dbReference type="NCBIfam" id="TIGR00052">
    <property type="entry name" value="nudix-type nucleoside diphosphatase, YffH/AdpP family"/>
    <property type="match status" value="1"/>
</dbReference>